<sequence length="268" mass="30364">MSITPELSSLQELWATGNQNRAPAPVIKATIPVPTPVPVKSVADILSRLADCKDDAQRLRDSTPSIDYYAMDQLKKQTGQGRGWDVFVIWYPRLLRNLRDIADGLRGSSSVTVQDNERVAIGEKWDNFMKYFTQAISGTNSGCLKTNEMRIKFGPLVLQVYGAFDKTMRAGLAPDMRNYLPGGELRNGIDKYHDKMYDSIVEGRKKTQYRTEDIFMRGATDQYGDVLAWKREAESRGVDYSDVANEHKNDPIHGIDEDDNINIRLPLW</sequence>
<gene>
    <name evidence="1" type="ORF">BLS_000163</name>
    <name evidence="2" type="ORF">EG328_006920</name>
</gene>
<dbReference type="EMBL" id="WNWS01000037">
    <property type="protein sequence ID" value="KAE9985799.1"/>
    <property type="molecule type" value="Genomic_DNA"/>
</dbReference>
<dbReference type="Proteomes" id="UP000433883">
    <property type="component" value="Unassembled WGS sequence"/>
</dbReference>
<dbReference type="AlphaFoldDB" id="A0A8H3VBB8"/>
<accession>A0A8H3VBB8</accession>
<comment type="caution">
    <text evidence="2">The sequence shown here is derived from an EMBL/GenBank/DDBJ whole genome shotgun (WGS) entry which is preliminary data.</text>
</comment>
<evidence type="ECO:0000313" key="3">
    <source>
        <dbReference type="Proteomes" id="UP000447873"/>
    </source>
</evidence>
<dbReference type="EMBL" id="WNWQ01001012">
    <property type="protein sequence ID" value="KAE9962580.1"/>
    <property type="molecule type" value="Genomic_DNA"/>
</dbReference>
<proteinExistence type="predicted"/>
<name>A0A8H3VBB8_VENIN</name>
<evidence type="ECO:0000313" key="2">
    <source>
        <dbReference type="EMBL" id="KAE9985799.1"/>
    </source>
</evidence>
<organism evidence="2 3">
    <name type="scientific">Venturia inaequalis</name>
    <name type="common">Apple scab fungus</name>
    <dbReference type="NCBI Taxonomy" id="5025"/>
    <lineage>
        <taxon>Eukaryota</taxon>
        <taxon>Fungi</taxon>
        <taxon>Dikarya</taxon>
        <taxon>Ascomycota</taxon>
        <taxon>Pezizomycotina</taxon>
        <taxon>Dothideomycetes</taxon>
        <taxon>Pleosporomycetidae</taxon>
        <taxon>Venturiales</taxon>
        <taxon>Venturiaceae</taxon>
        <taxon>Venturia</taxon>
    </lineage>
</organism>
<reference evidence="2 3" key="1">
    <citation type="submission" date="2018-12" db="EMBL/GenBank/DDBJ databases">
        <title>Venturia inaequalis Genome Resource.</title>
        <authorList>
            <person name="Lichtner F.J."/>
        </authorList>
    </citation>
    <scope>NUCLEOTIDE SEQUENCE [LARGE SCALE GENOMIC DNA]</scope>
    <source>
        <strain evidence="2 3">120213</strain>
        <strain evidence="1">Bline_iso_100314</strain>
    </source>
</reference>
<protein>
    <submittedName>
        <fullName evidence="2">Uncharacterized protein</fullName>
    </submittedName>
</protein>
<evidence type="ECO:0000313" key="1">
    <source>
        <dbReference type="EMBL" id="KAE9962580.1"/>
    </source>
</evidence>
<dbReference type="Proteomes" id="UP000447873">
    <property type="component" value="Unassembled WGS sequence"/>
</dbReference>